<evidence type="ECO:0000256" key="4">
    <source>
        <dbReference type="ARBA" id="ARBA00012792"/>
    </source>
</evidence>
<dbReference type="PANTHER" id="PTHR11921:SF29">
    <property type="entry name" value="SUCCINATE DEHYDROGENASE [UBIQUINONE] IRON-SULFUR SUBUNIT, MITOCHONDRIAL"/>
    <property type="match status" value="1"/>
</dbReference>
<dbReference type="InterPro" id="IPR025192">
    <property type="entry name" value="Succ_DH/fum_Rdtase_N"/>
</dbReference>
<proteinExistence type="inferred from homology"/>
<protein>
    <recommendedName>
        <fullName evidence="5">Succinate dehydrogenase iron-sulfur subunit</fullName>
        <ecNumber evidence="4">1.3.5.1</ecNumber>
    </recommendedName>
</protein>
<dbReference type="KEGG" id="sgl:SG1547"/>
<comment type="pathway">
    <text evidence="2">Carbohydrate metabolism; tricarboxylic acid cycle; fumarate from succinate (bacterial route): step 1/1.</text>
</comment>
<dbReference type="PROSITE" id="PS00197">
    <property type="entry name" value="2FE2S_FER_1"/>
    <property type="match status" value="1"/>
</dbReference>
<keyword evidence="9" id="KW-1185">Reference proteome</keyword>
<organism evidence="8 9">
    <name type="scientific">Sodalis glossinidius (strain morsitans)</name>
    <dbReference type="NCBI Taxonomy" id="343509"/>
    <lineage>
        <taxon>Bacteria</taxon>
        <taxon>Pseudomonadati</taxon>
        <taxon>Pseudomonadota</taxon>
        <taxon>Gammaproteobacteria</taxon>
        <taxon>Enterobacterales</taxon>
        <taxon>Bruguierivoracaceae</taxon>
        <taxon>Sodalis</taxon>
    </lineage>
</organism>
<evidence type="ECO:0000256" key="6">
    <source>
        <dbReference type="ARBA" id="ARBA00034078"/>
    </source>
</evidence>
<dbReference type="InterPro" id="IPR006058">
    <property type="entry name" value="2Fe2S_fd_BS"/>
</dbReference>
<dbReference type="NCBIfam" id="TIGR00384">
    <property type="entry name" value="dhsB"/>
    <property type="match status" value="1"/>
</dbReference>
<evidence type="ECO:0000256" key="1">
    <source>
        <dbReference type="ARBA" id="ARBA00001927"/>
    </source>
</evidence>
<dbReference type="InterPro" id="IPR001041">
    <property type="entry name" value="2Fe-2S_ferredoxin-type"/>
</dbReference>
<dbReference type="InterPro" id="IPR012675">
    <property type="entry name" value="Beta-grasp_dom_sf"/>
</dbReference>
<dbReference type="CDD" id="cd00207">
    <property type="entry name" value="fer2"/>
    <property type="match status" value="1"/>
</dbReference>
<dbReference type="GO" id="GO:0008177">
    <property type="term" value="F:succinate dehydrogenase (quinone) activity"/>
    <property type="evidence" value="ECO:0007669"/>
    <property type="project" value="UniProtKB-EC"/>
</dbReference>
<evidence type="ECO:0000313" key="9">
    <source>
        <dbReference type="Proteomes" id="UP000001932"/>
    </source>
</evidence>
<dbReference type="InterPro" id="IPR036010">
    <property type="entry name" value="2Fe-2S_ferredoxin-like_sf"/>
</dbReference>
<dbReference type="InterPro" id="IPR050573">
    <property type="entry name" value="SDH/FRD_Iron-Sulfur"/>
</dbReference>
<feature type="domain" description="Succinate dehydogenase/fumarate reductase N-terminal" evidence="7">
    <location>
        <begin position="8"/>
        <end position="85"/>
    </location>
</feature>
<dbReference type="PANTHER" id="PTHR11921">
    <property type="entry name" value="SUCCINATE DEHYDROGENASE IRON-SULFUR PROTEIN"/>
    <property type="match status" value="1"/>
</dbReference>
<name>Q2NSQ3_SODGM</name>
<gene>
    <name evidence="8" type="ordered locus">SG1547</name>
</gene>
<accession>Q2NSQ3</accession>
<dbReference type="InterPro" id="IPR004489">
    <property type="entry name" value="Succ_DH/fum_Rdtase_Fe-S"/>
</dbReference>
<evidence type="ECO:0000256" key="5">
    <source>
        <dbReference type="ARBA" id="ARBA00022131"/>
    </source>
</evidence>
<dbReference type="Gene3D" id="3.10.20.30">
    <property type="match status" value="1"/>
</dbReference>
<reference evidence="8 9" key="1">
    <citation type="journal article" date="2006" name="Genome Res.">
        <title>Massive genome erosion and functional adaptations provide insights into the symbiotic lifestyle of Sodalis glossinidius in the tsetse host.</title>
        <authorList>
            <person name="Toh H."/>
            <person name="Weiss B.L."/>
            <person name="Perkin S.A.H."/>
            <person name="Yamashita A."/>
            <person name="Oshima K."/>
            <person name="Hattori M."/>
            <person name="Aksoy S."/>
        </authorList>
    </citation>
    <scope>NUCLEOTIDE SEQUENCE [LARGE SCALE GENOMIC DNA]</scope>
    <source>
        <strain evidence="9">morsitans</strain>
    </source>
</reference>
<comment type="cofactor">
    <cofactor evidence="1">
        <name>[3Fe-4S] cluster</name>
        <dbReference type="ChEBI" id="CHEBI:21137"/>
    </cofactor>
</comment>
<evidence type="ECO:0000313" key="8">
    <source>
        <dbReference type="EMBL" id="BAE74822.1"/>
    </source>
</evidence>
<dbReference type="HOGENOM" id="CLU_1739321_0_0_6"/>
<dbReference type="Proteomes" id="UP000001932">
    <property type="component" value="Chromosome"/>
</dbReference>
<dbReference type="Pfam" id="PF13085">
    <property type="entry name" value="Fer2_3"/>
    <property type="match status" value="1"/>
</dbReference>
<dbReference type="GO" id="GO:0022904">
    <property type="term" value="P:respiratory electron transport chain"/>
    <property type="evidence" value="ECO:0007669"/>
    <property type="project" value="TreeGrafter"/>
</dbReference>
<dbReference type="AlphaFoldDB" id="Q2NSQ3"/>
<evidence type="ECO:0000256" key="3">
    <source>
        <dbReference type="ARBA" id="ARBA00009433"/>
    </source>
</evidence>
<evidence type="ECO:0000259" key="7">
    <source>
        <dbReference type="Pfam" id="PF13085"/>
    </source>
</evidence>
<dbReference type="GO" id="GO:0051537">
    <property type="term" value="F:2 iron, 2 sulfur cluster binding"/>
    <property type="evidence" value="ECO:0007669"/>
    <property type="project" value="InterPro"/>
</dbReference>
<comment type="similarity">
    <text evidence="3">Belongs to the succinate dehydrogenase/fumarate reductase iron-sulfur protein family.</text>
</comment>
<dbReference type="EC" id="1.3.5.1" evidence="4"/>
<dbReference type="eggNOG" id="COG0479">
    <property type="taxonomic scope" value="Bacteria"/>
</dbReference>
<dbReference type="STRING" id="343509.SG1547"/>
<comment type="cofactor">
    <cofactor evidence="6">
        <name>[2Fe-2S] cluster</name>
        <dbReference type="ChEBI" id="CHEBI:190135"/>
    </cofactor>
</comment>
<dbReference type="EMBL" id="AP008232">
    <property type="protein sequence ID" value="BAE74822.1"/>
    <property type="molecule type" value="Genomic_DNA"/>
</dbReference>
<sequence>MADKHPLTVQIQRYDPEKDRAPQWESYPVPWDEQTSLLDALGYIKDHLAADLTFRWSCRMAICGSCGMMVNDVPRLTCKTFLSGFPARPEGAGAGEFPYRARSGGGYERLYGNFIGHPALDYWQQPHAGTGRQRATAHANGEIPSICRLH</sequence>
<dbReference type="GO" id="GO:0009055">
    <property type="term" value="F:electron transfer activity"/>
    <property type="evidence" value="ECO:0007669"/>
    <property type="project" value="InterPro"/>
</dbReference>
<dbReference type="SUPFAM" id="SSF54292">
    <property type="entry name" value="2Fe-2S ferredoxin-like"/>
    <property type="match status" value="1"/>
</dbReference>
<evidence type="ECO:0000256" key="2">
    <source>
        <dbReference type="ARBA" id="ARBA00004894"/>
    </source>
</evidence>
<dbReference type="GO" id="GO:0006099">
    <property type="term" value="P:tricarboxylic acid cycle"/>
    <property type="evidence" value="ECO:0007669"/>
    <property type="project" value="InterPro"/>
</dbReference>